<dbReference type="AlphaFoldDB" id="A0A6A6ZXK2"/>
<comment type="caution">
    <text evidence="2">Lacks conserved residue(s) required for the propagation of feature annotation.</text>
</comment>
<dbReference type="SMART" id="SM00822">
    <property type="entry name" value="PKS_KR"/>
    <property type="match status" value="1"/>
</dbReference>
<dbReference type="PANTHER" id="PTHR45681:SF6">
    <property type="entry name" value="POLYKETIDE SYNTHASE 37"/>
    <property type="match status" value="1"/>
</dbReference>
<dbReference type="Pfam" id="PF14765">
    <property type="entry name" value="PS-DH"/>
    <property type="match status" value="1"/>
</dbReference>
<dbReference type="InterPro" id="IPR020807">
    <property type="entry name" value="PKS_DH"/>
</dbReference>
<dbReference type="SUPFAM" id="SSF50129">
    <property type="entry name" value="GroES-like"/>
    <property type="match status" value="1"/>
</dbReference>
<evidence type="ECO:0000313" key="6">
    <source>
        <dbReference type="Proteomes" id="UP000799424"/>
    </source>
</evidence>
<dbReference type="InterPro" id="IPR057326">
    <property type="entry name" value="KR_dom"/>
</dbReference>
<dbReference type="InterPro" id="IPR049900">
    <property type="entry name" value="PKS_mFAS_DH"/>
</dbReference>
<name>A0A6A6ZXK2_9PLEO</name>
<accession>A0A6A6ZXK2</accession>
<gene>
    <name evidence="5" type="ORF">CC86DRAFT_383146</name>
</gene>
<dbReference type="InterPro" id="IPR020843">
    <property type="entry name" value="ER"/>
</dbReference>
<dbReference type="InterPro" id="IPR036291">
    <property type="entry name" value="NAD(P)-bd_dom_sf"/>
</dbReference>
<dbReference type="InterPro" id="IPR013154">
    <property type="entry name" value="ADH-like_N"/>
</dbReference>
<dbReference type="GO" id="GO:0016491">
    <property type="term" value="F:oxidoreductase activity"/>
    <property type="evidence" value="ECO:0007669"/>
    <property type="project" value="InterPro"/>
</dbReference>
<dbReference type="Gene3D" id="3.40.50.720">
    <property type="entry name" value="NAD(P)-binding Rossmann-like Domain"/>
    <property type="match status" value="2"/>
</dbReference>
<evidence type="ECO:0000256" key="2">
    <source>
        <dbReference type="PROSITE-ProRule" id="PRU01363"/>
    </source>
</evidence>
<dbReference type="InterPro" id="IPR049551">
    <property type="entry name" value="PKS_DH_C"/>
</dbReference>
<proteinExistence type="predicted"/>
<keyword evidence="1" id="KW-0808">Transferase</keyword>
<dbReference type="InterPro" id="IPR011032">
    <property type="entry name" value="GroES-like_sf"/>
</dbReference>
<dbReference type="SUPFAM" id="SSF51735">
    <property type="entry name" value="NAD(P)-binding Rossmann-fold domains"/>
    <property type="match status" value="2"/>
</dbReference>
<dbReference type="Pfam" id="PF08240">
    <property type="entry name" value="ADH_N"/>
    <property type="match status" value="1"/>
</dbReference>
<evidence type="ECO:0000256" key="1">
    <source>
        <dbReference type="ARBA" id="ARBA00022679"/>
    </source>
</evidence>
<dbReference type="InterPro" id="IPR042104">
    <property type="entry name" value="PKS_dehydratase_sf"/>
</dbReference>
<sequence length="1223" mass="135095">MGDRGSVLDGTSSVGVTKPESPLLRLLTPGSTPAAIALGAKESDINLEYRLHEVSIKRALVVPDTDEGVETCPSMHPQSTSAVGSSDTWREFRIFSYTTSAGWAENCRGIVSIGTNQNDNQQLAAECQDEWADAHSPSSVSAIGLTYGPLFQGLKNITVNPRVPSRVAGVAEVTNTRSGNPKEFEHERLLHPATLDNFLQLALPALGGVGLKKLSNAIVPTKSNVVALDANTSQPVALLDGFKVVAIKSNDGSFVQERTIVKHCYKPAWEPDVELIDRANLDRVLQAAPRPDDRPKTVRELELLAYYFIDTVLQDVDKVEVDNMLPHHQLFYKDLVRLRHDVVCKIHPQQTEEWQQLRGPQMTFKLEVLAEHYRNHETAYDGKLLVRVGEALPAVFRQEVEPLTLMTHENMLEDYYTTAVCMPNTYAQITRYITMLSHKYPNLDFLETGAGTGGATVPTTEGLRGGEGHQARLKSYTYTDISSYFFERATEKFGDFADHELQEARSNVLHATSDMHRTMIHIRKLLRPGGKHILLEMTNRLLAASVIFGTLRGWWNATDGRTGGPLLTETQWQDVLHATGFGTLQASSPDVLDPLEEGTKLTICEAIEPKISLRNGRIAPPESPRVFVACAGSPVKMTRSTEAVALLEKMQASGIDIRMLPFNMLQKQDISDAIYISFVELDEPLLAGISSCIYQCIQGLARSLRAEHEEFRCITVDLDSKEKLLACEVTELLFRVYEEHLTCGKKAQLADSEFVEQDGLLHVKCAIEDVELNNFLIARTDVAALPPQLEKVFQMTRSLRLRLSDSRNHSSNVWEDNAATSQPLKRTEVEIEVQATSLDVTDVNIISGIITSHQPGRECSGVVTKIGSEAVHLSVGDCVVAWTRDTFSTHATAWYSLVHIARFTAGEKVLIQEAADPVGQAAIHIASTLGAEIYVTARSDEETAILSDKLRIPESQMFSSQNTNFISTLRRLTQGHGIDVILSTSAGETLQATFSCVAPFGRFVDLGKSNAQNNERLEMAPFARSVSFISIDMSFLYQKDIRLAGKIFQDAMNFVTEHELKTCQHLHLGIWSKLGRGRSWQKPWSRPTSPTPSVPRPNASYLLSDGLDGLGRSISQYLVTHGARNFISLSRSGASSASASSLINFLNNSNIRTTVLNCDVSDSSTLSTLLADTFKAFQSIKGVIQLAMSLNDSLFSNTTLQQWTNTIRPKVHGSKNLHELTLN</sequence>
<reference evidence="5" key="1">
    <citation type="journal article" date="2020" name="Stud. Mycol.">
        <title>101 Dothideomycetes genomes: a test case for predicting lifestyles and emergence of pathogens.</title>
        <authorList>
            <person name="Haridas S."/>
            <person name="Albert R."/>
            <person name="Binder M."/>
            <person name="Bloem J."/>
            <person name="Labutti K."/>
            <person name="Salamov A."/>
            <person name="Andreopoulos B."/>
            <person name="Baker S."/>
            <person name="Barry K."/>
            <person name="Bills G."/>
            <person name="Bluhm B."/>
            <person name="Cannon C."/>
            <person name="Castanera R."/>
            <person name="Culley D."/>
            <person name="Daum C."/>
            <person name="Ezra D."/>
            <person name="Gonzalez J."/>
            <person name="Henrissat B."/>
            <person name="Kuo A."/>
            <person name="Liang C."/>
            <person name="Lipzen A."/>
            <person name="Lutzoni F."/>
            <person name="Magnuson J."/>
            <person name="Mondo S."/>
            <person name="Nolan M."/>
            <person name="Ohm R."/>
            <person name="Pangilinan J."/>
            <person name="Park H.-J."/>
            <person name="Ramirez L."/>
            <person name="Alfaro M."/>
            <person name="Sun H."/>
            <person name="Tritt A."/>
            <person name="Yoshinaga Y."/>
            <person name="Zwiers L.-H."/>
            <person name="Turgeon B."/>
            <person name="Goodwin S."/>
            <person name="Spatafora J."/>
            <person name="Crous P."/>
            <person name="Grigoriev I."/>
        </authorList>
    </citation>
    <scope>NUCLEOTIDE SEQUENCE</scope>
    <source>
        <strain evidence="5">CBS 113818</strain>
    </source>
</reference>
<feature type="domain" description="PKS/mFAS DH" evidence="4">
    <location>
        <begin position="1"/>
        <end position="290"/>
    </location>
</feature>
<evidence type="ECO:0000313" key="5">
    <source>
        <dbReference type="EMBL" id="KAF2825224.1"/>
    </source>
</evidence>
<dbReference type="InterPro" id="IPR013968">
    <property type="entry name" value="PKS_KR"/>
</dbReference>
<protein>
    <submittedName>
        <fullName evidence="5">KR-domain-containing protein</fullName>
    </submittedName>
</protein>
<dbReference type="CDD" id="cd05195">
    <property type="entry name" value="enoyl_red"/>
    <property type="match status" value="1"/>
</dbReference>
<dbReference type="Proteomes" id="UP000799424">
    <property type="component" value="Unassembled WGS sequence"/>
</dbReference>
<evidence type="ECO:0000256" key="3">
    <source>
        <dbReference type="SAM" id="MobiDB-lite"/>
    </source>
</evidence>
<dbReference type="Gene3D" id="3.10.129.110">
    <property type="entry name" value="Polyketide synthase dehydratase"/>
    <property type="match status" value="1"/>
</dbReference>
<dbReference type="Gene3D" id="3.40.50.150">
    <property type="entry name" value="Vaccinia Virus protein VP39"/>
    <property type="match status" value="1"/>
</dbReference>
<dbReference type="OrthoDB" id="329835at2759"/>
<dbReference type="Pfam" id="PF00107">
    <property type="entry name" value="ADH_zinc_N"/>
    <property type="match status" value="1"/>
</dbReference>
<dbReference type="GO" id="GO:0016740">
    <property type="term" value="F:transferase activity"/>
    <property type="evidence" value="ECO:0007669"/>
    <property type="project" value="UniProtKB-KW"/>
</dbReference>
<organism evidence="5 6">
    <name type="scientific">Ophiobolus disseminans</name>
    <dbReference type="NCBI Taxonomy" id="1469910"/>
    <lineage>
        <taxon>Eukaryota</taxon>
        <taxon>Fungi</taxon>
        <taxon>Dikarya</taxon>
        <taxon>Ascomycota</taxon>
        <taxon>Pezizomycotina</taxon>
        <taxon>Dothideomycetes</taxon>
        <taxon>Pleosporomycetidae</taxon>
        <taxon>Pleosporales</taxon>
        <taxon>Pleosporineae</taxon>
        <taxon>Phaeosphaeriaceae</taxon>
        <taxon>Ophiobolus</taxon>
    </lineage>
</organism>
<feature type="region of interest" description="C-terminal hotdog fold" evidence="2">
    <location>
        <begin position="128"/>
        <end position="290"/>
    </location>
</feature>
<dbReference type="PANTHER" id="PTHR45681">
    <property type="entry name" value="POLYKETIDE SYNTHASE 44-RELATED"/>
    <property type="match status" value="1"/>
</dbReference>
<dbReference type="InterPro" id="IPR013149">
    <property type="entry name" value="ADH-like_C"/>
</dbReference>
<feature type="region of interest" description="N-terminal hotdog fold" evidence="2">
    <location>
        <begin position="1"/>
        <end position="118"/>
    </location>
</feature>
<dbReference type="Pfam" id="PF08659">
    <property type="entry name" value="KR"/>
    <property type="match status" value="1"/>
</dbReference>
<evidence type="ECO:0000259" key="4">
    <source>
        <dbReference type="PROSITE" id="PS52019"/>
    </source>
</evidence>
<feature type="region of interest" description="Disordered" evidence="3">
    <location>
        <begin position="1078"/>
        <end position="1097"/>
    </location>
</feature>
<keyword evidence="6" id="KW-1185">Reference proteome</keyword>
<dbReference type="EMBL" id="MU006228">
    <property type="protein sequence ID" value="KAF2825224.1"/>
    <property type="molecule type" value="Genomic_DNA"/>
</dbReference>
<dbReference type="Gene3D" id="3.90.180.10">
    <property type="entry name" value="Medium-chain alcohol dehydrogenases, catalytic domain"/>
    <property type="match status" value="1"/>
</dbReference>
<dbReference type="InterPro" id="IPR029063">
    <property type="entry name" value="SAM-dependent_MTases_sf"/>
</dbReference>
<dbReference type="SMART" id="SM00826">
    <property type="entry name" value="PKS_DH"/>
    <property type="match status" value="1"/>
</dbReference>
<dbReference type="SMART" id="SM00829">
    <property type="entry name" value="PKS_ER"/>
    <property type="match status" value="1"/>
</dbReference>
<dbReference type="PROSITE" id="PS52019">
    <property type="entry name" value="PKS_MFAS_DH"/>
    <property type="match status" value="1"/>
</dbReference>
<dbReference type="SUPFAM" id="SSF53335">
    <property type="entry name" value="S-adenosyl-L-methionine-dependent methyltransferases"/>
    <property type="match status" value="1"/>
</dbReference>
<dbReference type="InterPro" id="IPR050444">
    <property type="entry name" value="Polyketide_Synthase"/>
</dbReference>